<feature type="region of interest" description="Disordered" evidence="1">
    <location>
        <begin position="1"/>
        <end position="72"/>
    </location>
</feature>
<protein>
    <submittedName>
        <fullName evidence="2">Uncharacterized protein</fullName>
    </submittedName>
</protein>
<accession>A0A804PGH0</accession>
<sequence length="251" mass="27615">MVGAGTQPEAQKVWYPRQIQGRPQTAQPLKPWMGEPEHKAAQHCQPTAESTRPGMGDPEHQATQRQREYVESSDSVGVTSGWSSVVVHGAVEGAVSSGISFLKLATCVSEVTLVTSDGVLELLANSSRGGDRGAVREEWKHSCCCCSYVLLDPKERAELRTSRWMKGGSKSIDETWWLDAQAASWCSDELISKCSFRTARLTRKPRTAAYRRTTACSCDDGHGVALEATARCFSPRRDCTWRRARNPRAAA</sequence>
<dbReference type="AlphaFoldDB" id="A0A804PGH0"/>
<dbReference type="InParanoid" id="A0A804PGH0"/>
<dbReference type="Gramene" id="Zm00001eb236690_T001">
    <property type="protein sequence ID" value="Zm00001eb236690_P001"/>
    <property type="gene ID" value="Zm00001eb236690"/>
</dbReference>
<evidence type="ECO:0000313" key="3">
    <source>
        <dbReference type="Proteomes" id="UP000007305"/>
    </source>
</evidence>
<keyword evidence="3" id="KW-1185">Reference proteome</keyword>
<reference evidence="2" key="2">
    <citation type="submission" date="2019-07" db="EMBL/GenBank/DDBJ databases">
        <authorList>
            <person name="Seetharam A."/>
            <person name="Woodhouse M."/>
            <person name="Cannon E."/>
        </authorList>
    </citation>
    <scope>NUCLEOTIDE SEQUENCE [LARGE SCALE GENOMIC DNA]</scope>
    <source>
        <strain evidence="2">cv. B73</strain>
    </source>
</reference>
<dbReference type="Proteomes" id="UP000007305">
    <property type="component" value="Chromosome 5"/>
</dbReference>
<proteinExistence type="predicted"/>
<dbReference type="EnsemblPlants" id="Zm00001eb236690_T001">
    <property type="protein sequence ID" value="Zm00001eb236690_P001"/>
    <property type="gene ID" value="Zm00001eb236690"/>
</dbReference>
<reference evidence="3" key="1">
    <citation type="journal article" date="2009" name="Science">
        <title>The B73 maize genome: complexity, diversity, and dynamics.</title>
        <authorList>
            <person name="Schnable P.S."/>
            <person name="Ware D."/>
            <person name="Fulton R.S."/>
            <person name="Stein J.C."/>
            <person name="Wei F."/>
            <person name="Pasternak S."/>
            <person name="Liang C."/>
            <person name="Zhang J."/>
            <person name="Fulton L."/>
            <person name="Graves T.A."/>
            <person name="Minx P."/>
            <person name="Reily A.D."/>
            <person name="Courtney L."/>
            <person name="Kruchowski S.S."/>
            <person name="Tomlinson C."/>
            <person name="Strong C."/>
            <person name="Delehaunty K."/>
            <person name="Fronick C."/>
            <person name="Courtney B."/>
            <person name="Rock S.M."/>
            <person name="Belter E."/>
            <person name="Du F."/>
            <person name="Kim K."/>
            <person name="Abbott R.M."/>
            <person name="Cotton M."/>
            <person name="Levy A."/>
            <person name="Marchetto P."/>
            <person name="Ochoa K."/>
            <person name="Jackson S.M."/>
            <person name="Gillam B."/>
            <person name="Chen W."/>
            <person name="Yan L."/>
            <person name="Higginbotham J."/>
            <person name="Cardenas M."/>
            <person name="Waligorski J."/>
            <person name="Applebaum E."/>
            <person name="Phelps L."/>
            <person name="Falcone J."/>
            <person name="Kanchi K."/>
            <person name="Thane T."/>
            <person name="Scimone A."/>
            <person name="Thane N."/>
            <person name="Henke J."/>
            <person name="Wang T."/>
            <person name="Ruppert J."/>
            <person name="Shah N."/>
            <person name="Rotter K."/>
            <person name="Hodges J."/>
            <person name="Ingenthron E."/>
            <person name="Cordes M."/>
            <person name="Kohlberg S."/>
            <person name="Sgro J."/>
            <person name="Delgado B."/>
            <person name="Mead K."/>
            <person name="Chinwalla A."/>
            <person name="Leonard S."/>
            <person name="Crouse K."/>
            <person name="Collura K."/>
            <person name="Kudrna D."/>
            <person name="Currie J."/>
            <person name="He R."/>
            <person name="Angelova A."/>
            <person name="Rajasekar S."/>
            <person name="Mueller T."/>
            <person name="Lomeli R."/>
            <person name="Scara G."/>
            <person name="Ko A."/>
            <person name="Delaney K."/>
            <person name="Wissotski M."/>
            <person name="Lopez G."/>
            <person name="Campos D."/>
            <person name="Braidotti M."/>
            <person name="Ashley E."/>
            <person name="Golser W."/>
            <person name="Kim H."/>
            <person name="Lee S."/>
            <person name="Lin J."/>
            <person name="Dujmic Z."/>
            <person name="Kim W."/>
            <person name="Talag J."/>
            <person name="Zuccolo A."/>
            <person name="Fan C."/>
            <person name="Sebastian A."/>
            <person name="Kramer M."/>
            <person name="Spiegel L."/>
            <person name="Nascimento L."/>
            <person name="Zutavern T."/>
            <person name="Miller B."/>
            <person name="Ambroise C."/>
            <person name="Muller S."/>
            <person name="Spooner W."/>
            <person name="Narechania A."/>
            <person name="Ren L."/>
            <person name="Wei S."/>
            <person name="Kumari S."/>
            <person name="Faga B."/>
            <person name="Levy M.J."/>
            <person name="McMahan L."/>
            <person name="Van Buren P."/>
            <person name="Vaughn M.W."/>
            <person name="Ying K."/>
            <person name="Yeh C.-T."/>
            <person name="Emrich S.J."/>
            <person name="Jia Y."/>
            <person name="Kalyanaraman A."/>
            <person name="Hsia A.-P."/>
            <person name="Barbazuk W.B."/>
            <person name="Baucom R.S."/>
            <person name="Brutnell T.P."/>
            <person name="Carpita N.C."/>
            <person name="Chaparro C."/>
            <person name="Chia J.-M."/>
            <person name="Deragon J.-M."/>
            <person name="Estill J.C."/>
            <person name="Fu Y."/>
            <person name="Jeddeloh J.A."/>
            <person name="Han Y."/>
            <person name="Lee H."/>
            <person name="Li P."/>
            <person name="Lisch D.R."/>
            <person name="Liu S."/>
            <person name="Liu Z."/>
            <person name="Nagel D.H."/>
            <person name="McCann M.C."/>
            <person name="SanMiguel P."/>
            <person name="Myers A.M."/>
            <person name="Nettleton D."/>
            <person name="Nguyen J."/>
            <person name="Penning B.W."/>
            <person name="Ponnala L."/>
            <person name="Schneider K.L."/>
            <person name="Schwartz D.C."/>
            <person name="Sharma A."/>
            <person name="Soderlund C."/>
            <person name="Springer N.M."/>
            <person name="Sun Q."/>
            <person name="Wang H."/>
            <person name="Waterman M."/>
            <person name="Westerman R."/>
            <person name="Wolfgruber T.K."/>
            <person name="Yang L."/>
            <person name="Yu Y."/>
            <person name="Zhang L."/>
            <person name="Zhou S."/>
            <person name="Zhu Q."/>
            <person name="Bennetzen J.L."/>
            <person name="Dawe R.K."/>
            <person name="Jiang J."/>
            <person name="Jiang N."/>
            <person name="Presting G.G."/>
            <person name="Wessler S.R."/>
            <person name="Aluru S."/>
            <person name="Martienssen R.A."/>
            <person name="Clifton S.W."/>
            <person name="McCombie W.R."/>
            <person name="Wing R.A."/>
            <person name="Wilson R.K."/>
        </authorList>
    </citation>
    <scope>NUCLEOTIDE SEQUENCE [LARGE SCALE GENOMIC DNA]</scope>
    <source>
        <strain evidence="3">cv. B73</strain>
    </source>
</reference>
<name>A0A804PGH0_MAIZE</name>
<evidence type="ECO:0000313" key="2">
    <source>
        <dbReference type="EnsemblPlants" id="Zm00001eb236690_P001"/>
    </source>
</evidence>
<feature type="compositionally biased region" description="Basic and acidic residues" evidence="1">
    <location>
        <begin position="57"/>
        <end position="70"/>
    </location>
</feature>
<organism evidence="2 3">
    <name type="scientific">Zea mays</name>
    <name type="common">Maize</name>
    <dbReference type="NCBI Taxonomy" id="4577"/>
    <lineage>
        <taxon>Eukaryota</taxon>
        <taxon>Viridiplantae</taxon>
        <taxon>Streptophyta</taxon>
        <taxon>Embryophyta</taxon>
        <taxon>Tracheophyta</taxon>
        <taxon>Spermatophyta</taxon>
        <taxon>Magnoliopsida</taxon>
        <taxon>Liliopsida</taxon>
        <taxon>Poales</taxon>
        <taxon>Poaceae</taxon>
        <taxon>PACMAD clade</taxon>
        <taxon>Panicoideae</taxon>
        <taxon>Andropogonodae</taxon>
        <taxon>Andropogoneae</taxon>
        <taxon>Tripsacinae</taxon>
        <taxon>Zea</taxon>
    </lineage>
</organism>
<evidence type="ECO:0000256" key="1">
    <source>
        <dbReference type="SAM" id="MobiDB-lite"/>
    </source>
</evidence>
<reference evidence="2" key="3">
    <citation type="submission" date="2021-05" db="UniProtKB">
        <authorList>
            <consortium name="EnsemblPlants"/>
        </authorList>
    </citation>
    <scope>IDENTIFICATION</scope>
    <source>
        <strain evidence="2">cv. B73</strain>
    </source>
</reference>